<evidence type="ECO:0000313" key="7">
    <source>
        <dbReference type="Proteomes" id="UP000019804"/>
    </source>
</evidence>
<evidence type="ECO:0000256" key="1">
    <source>
        <dbReference type="ARBA" id="ARBA00022801"/>
    </source>
</evidence>
<organism evidence="6 7">
    <name type="scientific">Aspergillus ruber (strain CBS 135680)</name>
    <dbReference type="NCBI Taxonomy" id="1388766"/>
    <lineage>
        <taxon>Eukaryota</taxon>
        <taxon>Fungi</taxon>
        <taxon>Dikarya</taxon>
        <taxon>Ascomycota</taxon>
        <taxon>Pezizomycotina</taxon>
        <taxon>Eurotiomycetes</taxon>
        <taxon>Eurotiomycetidae</taxon>
        <taxon>Eurotiales</taxon>
        <taxon>Aspergillaceae</taxon>
        <taxon>Aspergillus</taxon>
        <taxon>Aspergillus subgen. Aspergillus</taxon>
    </lineage>
</organism>
<dbReference type="Pfam" id="PF01734">
    <property type="entry name" value="Patatin"/>
    <property type="match status" value="1"/>
</dbReference>
<feature type="short sequence motif" description="GXGXXG" evidence="4">
    <location>
        <begin position="249"/>
        <end position="254"/>
    </location>
</feature>
<proteinExistence type="predicted"/>
<dbReference type="GO" id="GO:0016042">
    <property type="term" value="P:lipid catabolic process"/>
    <property type="evidence" value="ECO:0007669"/>
    <property type="project" value="UniProtKB-UniRule"/>
</dbReference>
<dbReference type="GeneID" id="63695155"/>
<evidence type="ECO:0000313" key="6">
    <source>
        <dbReference type="EMBL" id="EYE97707.1"/>
    </source>
</evidence>
<dbReference type="AlphaFoldDB" id="A0A017SL88"/>
<dbReference type="GO" id="GO:0047499">
    <property type="term" value="F:calcium-independent phospholipase A2 activity"/>
    <property type="evidence" value="ECO:0007669"/>
    <property type="project" value="TreeGrafter"/>
</dbReference>
<dbReference type="STRING" id="1388766.A0A017SL88"/>
<evidence type="ECO:0000259" key="5">
    <source>
        <dbReference type="PROSITE" id="PS51635"/>
    </source>
</evidence>
<dbReference type="Gene3D" id="3.40.1090.10">
    <property type="entry name" value="Cytosolic phospholipase A2 catalytic domain"/>
    <property type="match status" value="1"/>
</dbReference>
<dbReference type="InterPro" id="IPR002641">
    <property type="entry name" value="PNPLA_dom"/>
</dbReference>
<dbReference type="PANTHER" id="PTHR24185">
    <property type="entry name" value="CALCIUM-INDEPENDENT PHOSPHOLIPASE A2-GAMMA"/>
    <property type="match status" value="1"/>
</dbReference>
<dbReference type="RefSeq" id="XP_040641395.1">
    <property type="nucleotide sequence ID" value="XM_040780031.1"/>
</dbReference>
<dbReference type="Proteomes" id="UP000019804">
    <property type="component" value="Unassembled WGS sequence"/>
</dbReference>
<protein>
    <submittedName>
        <fullName evidence="6">FabD/lysophospholipase-like protein</fullName>
    </submittedName>
</protein>
<dbReference type="HOGENOM" id="CLU_022435_0_0_1"/>
<dbReference type="GO" id="GO:0016020">
    <property type="term" value="C:membrane"/>
    <property type="evidence" value="ECO:0007669"/>
    <property type="project" value="TreeGrafter"/>
</dbReference>
<feature type="short sequence motif" description="DGA/G" evidence="4">
    <location>
        <begin position="443"/>
        <end position="445"/>
    </location>
</feature>
<dbReference type="PANTHER" id="PTHR24185:SF1">
    <property type="entry name" value="CALCIUM-INDEPENDENT PHOSPHOLIPASE A2-GAMMA"/>
    <property type="match status" value="1"/>
</dbReference>
<evidence type="ECO:0000256" key="4">
    <source>
        <dbReference type="PROSITE-ProRule" id="PRU01161"/>
    </source>
</evidence>
<feature type="active site" description="Nucleophile" evidence="4">
    <location>
        <position position="289"/>
    </location>
</feature>
<dbReference type="SUPFAM" id="SSF52151">
    <property type="entry name" value="FabD/lysophospholipase-like"/>
    <property type="match status" value="1"/>
</dbReference>
<accession>A0A017SL88</accession>
<dbReference type="GO" id="GO:0046486">
    <property type="term" value="P:glycerolipid metabolic process"/>
    <property type="evidence" value="ECO:0007669"/>
    <property type="project" value="UniProtKB-ARBA"/>
</dbReference>
<dbReference type="InterPro" id="IPR016035">
    <property type="entry name" value="Acyl_Trfase/lysoPLipase"/>
</dbReference>
<gene>
    <name evidence="6" type="ORF">EURHEDRAFT_400704</name>
</gene>
<keyword evidence="3 4" id="KW-0443">Lipid metabolism</keyword>
<keyword evidence="2 4" id="KW-0442">Lipid degradation</keyword>
<keyword evidence="7" id="KW-1185">Reference proteome</keyword>
<sequence>MVMQGKINPEELWALEPFPSLPTALENKSYKLESDGNVLEVTPESDETLGVEEDNLKCVMWFNTGPLTLATIRRIDSLQLFTESHDANSVLTTADNRTWFDLAILENENDQHARVKQEIELVWTSHRNRSQTTEFGWDKGTVFDKNHPFLRLLEDGNCLAVRVCSGDQNAHNVVRNAILKLDIGDEMVRDAITYNETPKETKIMVNVFKECNSSVPSGDYMPWVSLGAFRADYYDDGRTHPLRVLAMDGGGVRGLSSLYILQKIFDKLAERLGERRKPCDVFDMIGGTSTGGLIAIMLGRLQMDVNDCIQKYQELMGIVFKKRQGIFGSALDWITKNGSLLWSGQTYDDKPLETQIRKLVKDKLGTENADLYEGDSNAACKTFVVATRRDALNNRSPVFLRSYKHPHETRGLRNVKVWQAARATSAAPTYFSSMKLGDYELVDGGLSANNPLGWLWTEVLSIYGMGRRANCFLSIGTGIDSNQAITDPRKAPVQAVSALTAAATNTEITHLLFRTLIDAFAPNSGKPKYWRLNVNKPIGKCIDGQDPENYEKVVALDDSGAAKVLEKGAKEYIDEVGADIQKCVDAILDKQ</sequence>
<evidence type="ECO:0000256" key="2">
    <source>
        <dbReference type="ARBA" id="ARBA00022963"/>
    </source>
</evidence>
<name>A0A017SL88_ASPRC</name>
<dbReference type="CDD" id="cd07216">
    <property type="entry name" value="Pat17_PNPLA8_PNPLA9_like3"/>
    <property type="match status" value="1"/>
</dbReference>
<reference evidence="7" key="1">
    <citation type="journal article" date="2014" name="Nat. Commun.">
        <title>Genomic adaptations of the halophilic Dead Sea filamentous fungus Eurotium rubrum.</title>
        <authorList>
            <person name="Kis-Papo T."/>
            <person name="Weig A.R."/>
            <person name="Riley R."/>
            <person name="Persoh D."/>
            <person name="Salamov A."/>
            <person name="Sun H."/>
            <person name="Lipzen A."/>
            <person name="Wasser S.P."/>
            <person name="Rambold G."/>
            <person name="Grigoriev I.V."/>
            <person name="Nevo E."/>
        </authorList>
    </citation>
    <scope>NUCLEOTIDE SEQUENCE [LARGE SCALE GENOMIC DNA]</scope>
    <source>
        <strain evidence="7">CBS 135680</strain>
    </source>
</reference>
<evidence type="ECO:0000256" key="3">
    <source>
        <dbReference type="ARBA" id="ARBA00023098"/>
    </source>
</evidence>
<dbReference type="OrthoDB" id="1658288at2759"/>
<dbReference type="PROSITE" id="PS51635">
    <property type="entry name" value="PNPLA"/>
    <property type="match status" value="1"/>
</dbReference>
<feature type="domain" description="PNPLA" evidence="5">
    <location>
        <begin position="245"/>
        <end position="456"/>
    </location>
</feature>
<keyword evidence="1 4" id="KW-0378">Hydrolase</keyword>
<dbReference type="EMBL" id="KK088415">
    <property type="protein sequence ID" value="EYE97707.1"/>
    <property type="molecule type" value="Genomic_DNA"/>
</dbReference>
<feature type="short sequence motif" description="GXSXG" evidence="4">
    <location>
        <begin position="287"/>
        <end position="291"/>
    </location>
</feature>
<feature type="active site" description="Proton acceptor" evidence="4">
    <location>
        <position position="443"/>
    </location>
</feature>
<dbReference type="GO" id="GO:0019369">
    <property type="term" value="P:arachidonate metabolic process"/>
    <property type="evidence" value="ECO:0007669"/>
    <property type="project" value="TreeGrafter"/>
</dbReference>